<dbReference type="InterPro" id="IPR050072">
    <property type="entry name" value="Peptidase_M20A"/>
</dbReference>
<accession>A0ABU1JND4</accession>
<organism evidence="2 3">
    <name type="scientific">Inquilinus ginsengisoli</name>
    <dbReference type="NCBI Taxonomy" id="363840"/>
    <lineage>
        <taxon>Bacteria</taxon>
        <taxon>Pseudomonadati</taxon>
        <taxon>Pseudomonadota</taxon>
        <taxon>Alphaproteobacteria</taxon>
        <taxon>Rhodospirillales</taxon>
        <taxon>Rhodospirillaceae</taxon>
        <taxon>Inquilinus</taxon>
    </lineage>
</organism>
<reference evidence="2 3" key="1">
    <citation type="submission" date="2023-07" db="EMBL/GenBank/DDBJ databases">
        <title>Sorghum-associated microbial communities from plants grown in Nebraska, USA.</title>
        <authorList>
            <person name="Schachtman D."/>
        </authorList>
    </citation>
    <scope>NUCLEOTIDE SEQUENCE [LARGE SCALE GENOMIC DNA]</scope>
    <source>
        <strain evidence="2 3">584</strain>
    </source>
</reference>
<comment type="caution">
    <text evidence="2">The sequence shown here is derived from an EMBL/GenBank/DDBJ whole genome shotgun (WGS) entry which is preliminary data.</text>
</comment>
<dbReference type="PIRSF" id="PIRSF010386">
    <property type="entry name" value="RocB"/>
    <property type="match status" value="1"/>
</dbReference>
<dbReference type="EMBL" id="JAVDPW010000004">
    <property type="protein sequence ID" value="MDR6289823.1"/>
    <property type="molecule type" value="Genomic_DNA"/>
</dbReference>
<dbReference type="RefSeq" id="WP_309794153.1">
    <property type="nucleotide sequence ID" value="NZ_JAVDPW010000004.1"/>
</dbReference>
<proteinExistence type="predicted"/>
<protein>
    <submittedName>
        <fullName evidence="2">Arginine utilization protein RocB</fullName>
    </submittedName>
</protein>
<keyword evidence="1" id="KW-0378">Hydrolase</keyword>
<dbReference type="Gene3D" id="3.40.630.10">
    <property type="entry name" value="Zn peptidases"/>
    <property type="match status" value="1"/>
</dbReference>
<keyword evidence="3" id="KW-1185">Reference proteome</keyword>
<dbReference type="InterPro" id="IPR002933">
    <property type="entry name" value="Peptidase_M20"/>
</dbReference>
<sequence>MTDGLAARAEHWALTLTRIPSVTGTPDEVAYADTLAGLLRASPAFRDRPGDVWTIPTGDRLGRASVAALLRGRGTRTVVLTGHFDTVTTADYGDLLPVAIDPEPLKQALLARLGKTAQGEREKLALADLSGPDFLPGRGLLDMKGGLAVGLAVLEAAAADPDREGNLLFLAVPDEEVNSAGARSAARALPALAGPLGLSLDAAINLDCLGDTGDGRFGRSVALGSVGKLLPSALVVGRAVHAADTIRGVSAAALAGAVAAAVEWAPELTESLGNSSGTPATLLGMKDGKPAYDVTTPGTVWMFWNTALYRRGPEDVLAPLTRIVEGAVGGVAAQLRQRGGADVPDIPVLRFDALRQEVLARSPEAAAAIAALAEEVAEAGLDLPEQCRRITEAVWRLSGRSGPAVVLGFASMPYLPVVLGEDAAARRLDRATRDAAATIAARHGTTIGLEGYFPGISDMSFLGQGDESSVGAIAANTPAWGAGLHWPEGPALAQIPIVNAGPWGRDYHTPLERLHRPYAFEVLPELIQEIVAGVLKA</sequence>
<evidence type="ECO:0000256" key="1">
    <source>
        <dbReference type="ARBA" id="ARBA00022801"/>
    </source>
</evidence>
<name>A0ABU1JND4_9PROT</name>
<dbReference type="Pfam" id="PF01546">
    <property type="entry name" value="Peptidase_M20"/>
    <property type="match status" value="1"/>
</dbReference>
<dbReference type="InterPro" id="IPR012166">
    <property type="entry name" value="Uncharacterised_RocB"/>
</dbReference>
<dbReference type="PANTHER" id="PTHR43808:SF27">
    <property type="entry name" value="PROTEIN ROCB"/>
    <property type="match status" value="1"/>
</dbReference>
<dbReference type="PANTHER" id="PTHR43808">
    <property type="entry name" value="ACETYLORNITHINE DEACETYLASE"/>
    <property type="match status" value="1"/>
</dbReference>
<dbReference type="Proteomes" id="UP001262410">
    <property type="component" value="Unassembled WGS sequence"/>
</dbReference>
<dbReference type="SUPFAM" id="SSF53187">
    <property type="entry name" value="Zn-dependent exopeptidases"/>
    <property type="match status" value="1"/>
</dbReference>
<evidence type="ECO:0000313" key="3">
    <source>
        <dbReference type="Proteomes" id="UP001262410"/>
    </source>
</evidence>
<evidence type="ECO:0000313" key="2">
    <source>
        <dbReference type="EMBL" id="MDR6289823.1"/>
    </source>
</evidence>
<gene>
    <name evidence="2" type="ORF">E9232_002344</name>
</gene>